<evidence type="ECO:0000313" key="3">
    <source>
        <dbReference type="Proteomes" id="UP000632858"/>
    </source>
</evidence>
<organism evidence="2 3">
    <name type="scientific">Arenimonas maotaiensis</name>
    <dbReference type="NCBI Taxonomy" id="1446479"/>
    <lineage>
        <taxon>Bacteria</taxon>
        <taxon>Pseudomonadati</taxon>
        <taxon>Pseudomonadota</taxon>
        <taxon>Gammaproteobacteria</taxon>
        <taxon>Lysobacterales</taxon>
        <taxon>Lysobacteraceae</taxon>
        <taxon>Arenimonas</taxon>
    </lineage>
</organism>
<dbReference type="EMBL" id="BMFO01000002">
    <property type="protein sequence ID" value="GGF93662.1"/>
    <property type="molecule type" value="Genomic_DNA"/>
</dbReference>
<accession>A0A917FN23</accession>
<feature type="chain" id="PRO_5037034922" description="DUF3015 domain-containing protein" evidence="1">
    <location>
        <begin position="20"/>
        <end position="137"/>
    </location>
</feature>
<comment type="caution">
    <text evidence="2">The sequence shown here is derived from an EMBL/GenBank/DDBJ whole genome shotgun (WGS) entry which is preliminary data.</text>
</comment>
<reference evidence="2" key="1">
    <citation type="journal article" date="2014" name="Int. J. Syst. Evol. Microbiol.">
        <title>Complete genome sequence of Corynebacterium casei LMG S-19264T (=DSM 44701T), isolated from a smear-ripened cheese.</title>
        <authorList>
            <consortium name="US DOE Joint Genome Institute (JGI-PGF)"/>
            <person name="Walter F."/>
            <person name="Albersmeier A."/>
            <person name="Kalinowski J."/>
            <person name="Ruckert C."/>
        </authorList>
    </citation>
    <scope>NUCLEOTIDE SEQUENCE</scope>
    <source>
        <strain evidence="2">CGMCC 1.12726</strain>
    </source>
</reference>
<keyword evidence="3" id="KW-1185">Reference proteome</keyword>
<evidence type="ECO:0000256" key="1">
    <source>
        <dbReference type="SAM" id="SignalP"/>
    </source>
</evidence>
<name>A0A917FN23_9GAMM</name>
<evidence type="ECO:0008006" key="4">
    <source>
        <dbReference type="Google" id="ProtNLM"/>
    </source>
</evidence>
<protein>
    <recommendedName>
        <fullName evidence="4">DUF3015 domain-containing protein</fullName>
    </recommendedName>
</protein>
<dbReference type="AlphaFoldDB" id="A0A917FN23"/>
<dbReference type="Proteomes" id="UP000632858">
    <property type="component" value="Unassembled WGS sequence"/>
</dbReference>
<evidence type="ECO:0000313" key="2">
    <source>
        <dbReference type="EMBL" id="GGF93662.1"/>
    </source>
</evidence>
<feature type="signal peptide" evidence="1">
    <location>
        <begin position="1"/>
        <end position="19"/>
    </location>
</feature>
<keyword evidence="1" id="KW-0732">Signal</keyword>
<sequence length="137" mass="14902">MILRSLVFAALAVSASVHAASGPKQIGLNASGAFFGIYREQGIAGATAAIRNCYDKANSGEAYLYCLAMDTQAKRMDEGVAKRLNAEPSAYFSDEEYGQRVSVMQRWYRDANQRAYAMNAMMDGVDAGLEAELARIQ</sequence>
<proteinExistence type="predicted"/>
<dbReference type="RefSeq" id="WP_188449316.1">
    <property type="nucleotide sequence ID" value="NZ_BMFO01000002.1"/>
</dbReference>
<reference evidence="2" key="2">
    <citation type="submission" date="2020-09" db="EMBL/GenBank/DDBJ databases">
        <authorList>
            <person name="Sun Q."/>
            <person name="Zhou Y."/>
        </authorList>
    </citation>
    <scope>NUCLEOTIDE SEQUENCE</scope>
    <source>
        <strain evidence="2">CGMCC 1.12726</strain>
    </source>
</reference>
<gene>
    <name evidence="2" type="ORF">GCM10010960_14340</name>
</gene>